<dbReference type="EMBL" id="AP014648">
    <property type="protein sequence ID" value="BAQ16892.1"/>
    <property type="molecule type" value="Genomic_DNA"/>
</dbReference>
<dbReference type="InterPro" id="IPR003594">
    <property type="entry name" value="HATPase_dom"/>
</dbReference>
<keyword evidence="4" id="KW-0808">Transferase</keyword>
<dbReference type="AlphaFoldDB" id="A0A0A8K312"/>
<feature type="region of interest" description="Disordered" evidence="6">
    <location>
        <begin position="32"/>
        <end position="69"/>
    </location>
</feature>
<dbReference type="KEGG" id="mcg:GL4_1435"/>
<dbReference type="InterPro" id="IPR036097">
    <property type="entry name" value="HisK_dim/P_sf"/>
</dbReference>
<dbReference type="PROSITE" id="PS50109">
    <property type="entry name" value="HIS_KIN"/>
    <property type="match status" value="1"/>
</dbReference>
<keyword evidence="9" id="KW-1185">Reference proteome</keyword>
<dbReference type="SUPFAM" id="SSF55874">
    <property type="entry name" value="ATPase domain of HSP90 chaperone/DNA topoisomerase II/histidine kinase"/>
    <property type="match status" value="1"/>
</dbReference>
<dbReference type="PANTHER" id="PTHR43047:SF72">
    <property type="entry name" value="OSMOSENSING HISTIDINE PROTEIN KINASE SLN1"/>
    <property type="match status" value="1"/>
</dbReference>
<organism evidence="8 9">
    <name type="scientific">Methyloceanibacter caenitepidi</name>
    <dbReference type="NCBI Taxonomy" id="1384459"/>
    <lineage>
        <taxon>Bacteria</taxon>
        <taxon>Pseudomonadati</taxon>
        <taxon>Pseudomonadota</taxon>
        <taxon>Alphaproteobacteria</taxon>
        <taxon>Hyphomicrobiales</taxon>
        <taxon>Hyphomicrobiaceae</taxon>
        <taxon>Methyloceanibacter</taxon>
    </lineage>
</organism>
<dbReference type="GO" id="GO:0005886">
    <property type="term" value="C:plasma membrane"/>
    <property type="evidence" value="ECO:0007669"/>
    <property type="project" value="TreeGrafter"/>
</dbReference>
<dbReference type="HOGENOM" id="CLU_550735_0_0_5"/>
<evidence type="ECO:0000256" key="2">
    <source>
        <dbReference type="ARBA" id="ARBA00012438"/>
    </source>
</evidence>
<dbReference type="STRING" id="1384459.GL4_1435"/>
<dbReference type="PANTHER" id="PTHR43047">
    <property type="entry name" value="TWO-COMPONENT HISTIDINE PROTEIN KINASE"/>
    <property type="match status" value="1"/>
</dbReference>
<reference evidence="8 9" key="1">
    <citation type="submission" date="2014-09" db="EMBL/GenBank/DDBJ databases">
        <title>Genome sequencing of Methyloceanibacter caenitepidi Gela4.</title>
        <authorList>
            <person name="Takeuchi M."/>
            <person name="Susumu S."/>
            <person name="Kamagata Y."/>
            <person name="Oshima K."/>
            <person name="Hattori M."/>
            <person name="Iwasaki W."/>
        </authorList>
    </citation>
    <scope>NUCLEOTIDE SEQUENCE [LARGE SCALE GENOMIC DNA]</scope>
    <source>
        <strain evidence="8 9">Gela4</strain>
    </source>
</reference>
<keyword evidence="3" id="KW-0597">Phosphoprotein</keyword>
<name>A0A0A8K312_9HYPH</name>
<evidence type="ECO:0000256" key="3">
    <source>
        <dbReference type="ARBA" id="ARBA00022553"/>
    </source>
</evidence>
<feature type="compositionally biased region" description="Low complexity" evidence="6">
    <location>
        <begin position="190"/>
        <end position="205"/>
    </location>
</feature>
<dbReference type="RefSeq" id="WP_045366012.1">
    <property type="nucleotide sequence ID" value="NZ_AP014648.1"/>
</dbReference>
<evidence type="ECO:0000256" key="4">
    <source>
        <dbReference type="ARBA" id="ARBA00022679"/>
    </source>
</evidence>
<dbReference type="SUPFAM" id="SSF47384">
    <property type="entry name" value="Homodimeric domain of signal transducing histidine kinase"/>
    <property type="match status" value="1"/>
</dbReference>
<dbReference type="Pfam" id="PF02518">
    <property type="entry name" value="HATPase_c"/>
    <property type="match status" value="1"/>
</dbReference>
<evidence type="ECO:0000256" key="6">
    <source>
        <dbReference type="SAM" id="MobiDB-lite"/>
    </source>
</evidence>
<dbReference type="InterPro" id="IPR005467">
    <property type="entry name" value="His_kinase_dom"/>
</dbReference>
<feature type="domain" description="Histidine kinase" evidence="7">
    <location>
        <begin position="272"/>
        <end position="491"/>
    </location>
</feature>
<feature type="region of interest" description="Disordered" evidence="6">
    <location>
        <begin position="175"/>
        <end position="222"/>
    </location>
</feature>
<dbReference type="InterPro" id="IPR004358">
    <property type="entry name" value="Sig_transdc_His_kin-like_C"/>
</dbReference>
<dbReference type="PRINTS" id="PR00344">
    <property type="entry name" value="BCTRLSENSOR"/>
</dbReference>
<dbReference type="CDD" id="cd00082">
    <property type="entry name" value="HisKA"/>
    <property type="match status" value="1"/>
</dbReference>
<dbReference type="SMART" id="SM00387">
    <property type="entry name" value="HATPase_c"/>
    <property type="match status" value="1"/>
</dbReference>
<dbReference type="Proteomes" id="UP000031643">
    <property type="component" value="Chromosome"/>
</dbReference>
<gene>
    <name evidence="8" type="ORF">GL4_1435</name>
</gene>
<evidence type="ECO:0000256" key="5">
    <source>
        <dbReference type="ARBA" id="ARBA00022777"/>
    </source>
</evidence>
<sequence>MTDLRLQNRIGQDDREALEHIARALEGRVLSGPASVGEPANVNGENVGGSLPVPPANDARADEPEGTPQLDPAGVAALIEAMPAAIGILKGDALNSLNSAFAYAFGYRSPAELIEAGGLDAILPGGVADLRGHKPYEPASGIAAVSRSRRRLSVTFMLTPLDQGGQLQLLRLVDPSDLEPEPPAPEAETETGTEAATAPEPQASEPAPPAAPLALAAPPAECPHETAPVQAATDTTVAKDRTGEADTAAAVAAALRERTREAAARQFDFLAKVSHEVRTPLNSIIGFAELMLHERFGPIGNSRYKGYAEDIHQSGLYALSLLNDLLDISKIEAGKFELDFTSVDVAEVVDVCVASLQPLAKRNRIVLRTSFADDLPLVLADPRRLRQILLNLLTNAIKFTREGGQVIVSGTMVENELRLRVRDSGVGMSENDIAYAMQPFHQLDTSPRHQSGTGLGLPLTKALTDAIRARLELTSEPGVGTSADVIFPKERLFRR</sequence>
<protein>
    <recommendedName>
        <fullName evidence="2">histidine kinase</fullName>
        <ecNumber evidence="2">2.7.13.3</ecNumber>
    </recommendedName>
</protein>
<dbReference type="Gene3D" id="1.10.287.130">
    <property type="match status" value="1"/>
</dbReference>
<dbReference type="SMART" id="SM00388">
    <property type="entry name" value="HisKA"/>
    <property type="match status" value="1"/>
</dbReference>
<evidence type="ECO:0000256" key="1">
    <source>
        <dbReference type="ARBA" id="ARBA00000085"/>
    </source>
</evidence>
<dbReference type="Gene3D" id="3.30.565.10">
    <property type="entry name" value="Histidine kinase-like ATPase, C-terminal domain"/>
    <property type="match status" value="1"/>
</dbReference>
<keyword evidence="5" id="KW-0418">Kinase</keyword>
<accession>A0A0A8K312</accession>
<dbReference type="Pfam" id="PF00512">
    <property type="entry name" value="HisKA"/>
    <property type="match status" value="1"/>
</dbReference>
<proteinExistence type="predicted"/>
<dbReference type="GO" id="GO:0009927">
    <property type="term" value="F:histidine phosphotransfer kinase activity"/>
    <property type="evidence" value="ECO:0007669"/>
    <property type="project" value="TreeGrafter"/>
</dbReference>
<evidence type="ECO:0000313" key="9">
    <source>
        <dbReference type="Proteomes" id="UP000031643"/>
    </source>
</evidence>
<dbReference type="EC" id="2.7.13.3" evidence="2"/>
<dbReference type="GO" id="GO:0000155">
    <property type="term" value="F:phosphorelay sensor kinase activity"/>
    <property type="evidence" value="ECO:0007669"/>
    <property type="project" value="InterPro"/>
</dbReference>
<dbReference type="InterPro" id="IPR003661">
    <property type="entry name" value="HisK_dim/P_dom"/>
</dbReference>
<evidence type="ECO:0000313" key="8">
    <source>
        <dbReference type="EMBL" id="BAQ16892.1"/>
    </source>
</evidence>
<evidence type="ECO:0000259" key="7">
    <source>
        <dbReference type="PROSITE" id="PS50109"/>
    </source>
</evidence>
<comment type="catalytic activity">
    <reaction evidence="1">
        <text>ATP + protein L-histidine = ADP + protein N-phospho-L-histidine.</text>
        <dbReference type="EC" id="2.7.13.3"/>
    </reaction>
</comment>
<dbReference type="InterPro" id="IPR036890">
    <property type="entry name" value="HATPase_C_sf"/>
</dbReference>